<organism evidence="10">
    <name type="scientific">Enterobius vermicularis</name>
    <name type="common">Human pinworm</name>
    <dbReference type="NCBI Taxonomy" id="51028"/>
    <lineage>
        <taxon>Eukaryota</taxon>
        <taxon>Metazoa</taxon>
        <taxon>Ecdysozoa</taxon>
        <taxon>Nematoda</taxon>
        <taxon>Chromadorea</taxon>
        <taxon>Rhabditida</taxon>
        <taxon>Spirurina</taxon>
        <taxon>Oxyuridomorpha</taxon>
        <taxon>Oxyuroidea</taxon>
        <taxon>Oxyuridae</taxon>
        <taxon>Enterobius</taxon>
    </lineage>
</organism>
<dbReference type="EMBL" id="UXUI01008232">
    <property type="protein sequence ID" value="VDD90918.1"/>
    <property type="molecule type" value="Genomic_DNA"/>
</dbReference>
<feature type="domain" description="Malonyl-CoA:ACP transacylase (MAT)" evidence="7">
    <location>
        <begin position="602"/>
        <end position="904"/>
    </location>
</feature>
<evidence type="ECO:0000256" key="3">
    <source>
        <dbReference type="ARBA" id="ARBA00022777"/>
    </source>
</evidence>
<keyword evidence="2" id="KW-0479">Metal-binding</keyword>
<gene>
    <name evidence="8" type="ORF">EVEC_LOCUS5669</name>
</gene>
<evidence type="ECO:0000256" key="5">
    <source>
        <dbReference type="ARBA" id="ARBA00023152"/>
    </source>
</evidence>
<dbReference type="OrthoDB" id="5847021at2759"/>
<dbReference type="Gene3D" id="3.30.70.250">
    <property type="entry name" value="Malonyl-CoA ACP transacylase, ACP-binding"/>
    <property type="match status" value="1"/>
</dbReference>
<evidence type="ECO:0000259" key="7">
    <source>
        <dbReference type="SMART" id="SM00827"/>
    </source>
</evidence>
<dbReference type="PROSITE" id="PS51255">
    <property type="entry name" value="ADPK"/>
    <property type="match status" value="1"/>
</dbReference>
<keyword evidence="5" id="KW-0324">Glycolysis</keyword>
<dbReference type="PANTHER" id="PTHR21208">
    <property type="entry name" value="ADP-DEPENDENT GLUCOKINASE"/>
    <property type="match status" value="1"/>
</dbReference>
<dbReference type="WBParaSite" id="EVEC_0000605801-mRNA-1">
    <property type="protein sequence ID" value="EVEC_0000605801-mRNA-1"/>
    <property type="gene ID" value="EVEC_0000605801"/>
</dbReference>
<dbReference type="InterPro" id="IPR029056">
    <property type="entry name" value="Ribokinase-like"/>
</dbReference>
<feature type="transmembrane region" description="Helical" evidence="6">
    <location>
        <begin position="12"/>
        <end position="28"/>
    </location>
</feature>
<keyword evidence="9" id="KW-1185">Reference proteome</keyword>
<dbReference type="InterPro" id="IPR014043">
    <property type="entry name" value="Acyl_transferase_dom"/>
</dbReference>
<evidence type="ECO:0000256" key="6">
    <source>
        <dbReference type="SAM" id="Phobius"/>
    </source>
</evidence>
<keyword evidence="4" id="KW-0460">Magnesium</keyword>
<dbReference type="SUPFAM" id="SSF52151">
    <property type="entry name" value="FabD/lysophospholipase-like"/>
    <property type="match status" value="1"/>
</dbReference>
<keyword evidence="1" id="KW-0808">Transferase</keyword>
<evidence type="ECO:0000256" key="1">
    <source>
        <dbReference type="ARBA" id="ARBA00022679"/>
    </source>
</evidence>
<dbReference type="GO" id="GO:0043843">
    <property type="term" value="F:ADP-specific glucokinase activity"/>
    <property type="evidence" value="ECO:0007669"/>
    <property type="project" value="TreeGrafter"/>
</dbReference>
<dbReference type="Proteomes" id="UP000274131">
    <property type="component" value="Unassembled WGS sequence"/>
</dbReference>
<dbReference type="Pfam" id="PF00698">
    <property type="entry name" value="Acyl_transf_1"/>
    <property type="match status" value="1"/>
</dbReference>
<protein>
    <submittedName>
        <fullName evidence="10">PKS_AT domain-containing protein</fullName>
    </submittedName>
</protein>
<keyword evidence="6" id="KW-0812">Transmembrane</keyword>
<dbReference type="InterPro" id="IPR016035">
    <property type="entry name" value="Acyl_Trfase/lysoPLipase"/>
</dbReference>
<dbReference type="GO" id="GO:0006096">
    <property type="term" value="P:glycolytic process"/>
    <property type="evidence" value="ECO:0007669"/>
    <property type="project" value="UniProtKB-KW"/>
</dbReference>
<dbReference type="Gene3D" id="3.40.366.10">
    <property type="entry name" value="Malonyl-Coenzyme A Acyl Carrier Protein, domain 2"/>
    <property type="match status" value="1"/>
</dbReference>
<accession>A0A158QAN6</accession>
<dbReference type="Gene3D" id="3.40.1190.20">
    <property type="match status" value="1"/>
</dbReference>
<reference evidence="8 9" key="2">
    <citation type="submission" date="2018-10" db="EMBL/GenBank/DDBJ databases">
        <authorList>
            <consortium name="Pathogen Informatics"/>
        </authorList>
    </citation>
    <scope>NUCLEOTIDE SEQUENCE [LARGE SCALE GENOMIC DNA]</scope>
</reference>
<evidence type="ECO:0000256" key="4">
    <source>
        <dbReference type="ARBA" id="ARBA00022842"/>
    </source>
</evidence>
<dbReference type="AlphaFoldDB" id="A0A158QAN6"/>
<dbReference type="PANTHER" id="PTHR21208:SF0">
    <property type="entry name" value="ADP-DEPENDENT GLUCOKINASE"/>
    <property type="match status" value="1"/>
</dbReference>
<reference evidence="10" key="1">
    <citation type="submission" date="2016-04" db="UniProtKB">
        <authorList>
            <consortium name="WormBaseParasite"/>
        </authorList>
    </citation>
    <scope>IDENTIFICATION</scope>
</reference>
<evidence type="ECO:0000256" key="2">
    <source>
        <dbReference type="ARBA" id="ARBA00022723"/>
    </source>
</evidence>
<proteinExistence type="predicted"/>
<dbReference type="InterPro" id="IPR001227">
    <property type="entry name" value="Ac_transferase_dom_sf"/>
</dbReference>
<evidence type="ECO:0000313" key="8">
    <source>
        <dbReference type="EMBL" id="VDD90918.1"/>
    </source>
</evidence>
<keyword evidence="6" id="KW-0472">Membrane</keyword>
<dbReference type="SUPFAM" id="SSF53613">
    <property type="entry name" value="Ribokinase-like"/>
    <property type="match status" value="1"/>
</dbReference>
<dbReference type="SMART" id="SM00827">
    <property type="entry name" value="PKS_AT"/>
    <property type="match status" value="1"/>
</dbReference>
<dbReference type="GO" id="GO:0006006">
    <property type="term" value="P:glucose metabolic process"/>
    <property type="evidence" value="ECO:0007669"/>
    <property type="project" value="TreeGrafter"/>
</dbReference>
<keyword evidence="3" id="KW-0418">Kinase</keyword>
<sequence length="910" mass="103640">MIYWNAPYNRLLRLAFIFALVPWLYSTFNERRRMQSYSVERALMLSWDKIVTQPSIFFRRAVVGINCNVDLIVSGTALLERMNSTTNRREDHEVLNNINDLYEAFTYFFSRGAPSERHMSDEETFQNLIYTAGELLHRSHYYIGGNAALMSEKIASSFPRTTVICFEELILASLPLNFLNQLQTYLVGPIGPRLQALLHPSIVRTNSTRIVKDELHIIMEYKQGEILGEYVAPASSRFITSHDRYSGSSVVIEMFFKAISQFNPDLIILTGVHLLKHQNREMRMEKLRLIRRNLMQIDPRIPVHLEMGSIGDSDYVQEVLNRIIPHVDSLALNEQELAFFSHVANGPYADLYPMSPGAVHVHKVVEMIYWLITTYGFDKTDPTSRNYGYKLSRIHFHSLTFHLMVYRGTDWSNLAAGLAAGARVAARQACQASSDNNMENVELRSSISFLLDKQLGKYYNFEPQKPLVSWMRNDVVFVYTPVLVCKFPTRTVGLDDVISATGLLHSQFYRFERSSACTRKAKKPVKWIEDATTYSETFSTMVDPFASGPYPIEDLARLKMSIEKSKKVAKNVVNSKYVKSVREQNKTLNFDRIPIGDQVVVLFPGQGAQFVGMGSKLTECSSSMALFDEASEILGYDIKKICLEGPKTKLDQTIYCQPAIFVSSMATWEKARQEDETLFDRVTHTAGFSIGEYNSLVLAKVLSFRNALRIIKVRAEAMQQCSQKISSGMLTIRVSGASKLAEAMAEARKLALEKNELPVCEVANFLFSGVKVVGASETCMKFLYENQDRFAFRIVKRLDVSGAFHTVQMRDAVIPLKQAFSGVEVNNPVINVYSNYSGHLHDKKKSSIRYSLIQQVFNPVKWEQIQQLIFRLHQGDTFPTYMEVGPGKQLGSMFYHISKKAFKNYKNYSC</sequence>
<dbReference type="GO" id="GO:0005783">
    <property type="term" value="C:endoplasmic reticulum"/>
    <property type="evidence" value="ECO:0007669"/>
    <property type="project" value="TreeGrafter"/>
</dbReference>
<name>A0A158QAN6_ENTVE</name>
<keyword evidence="6" id="KW-1133">Transmembrane helix</keyword>
<evidence type="ECO:0000313" key="10">
    <source>
        <dbReference type="WBParaSite" id="EVEC_0000605801-mRNA-1"/>
    </source>
</evidence>
<evidence type="ECO:0000313" key="9">
    <source>
        <dbReference type="Proteomes" id="UP000274131"/>
    </source>
</evidence>
<dbReference type="InterPro" id="IPR007666">
    <property type="entry name" value="ADP_PFK/GK"/>
</dbReference>
<dbReference type="Pfam" id="PF04587">
    <property type="entry name" value="ADP_PFK_GK"/>
    <property type="match status" value="1"/>
</dbReference>
<dbReference type="GO" id="GO:0046872">
    <property type="term" value="F:metal ion binding"/>
    <property type="evidence" value="ECO:0007669"/>
    <property type="project" value="UniProtKB-KW"/>
</dbReference>
<dbReference type="STRING" id="51028.A0A158QAN6"/>